<gene>
    <name evidence="2" type="ORF">ACFFRH_37945</name>
</gene>
<name>A0ABV5TT50_9ACTN</name>
<keyword evidence="3" id="KW-1185">Reference proteome</keyword>
<evidence type="ECO:0000313" key="3">
    <source>
        <dbReference type="Proteomes" id="UP001589610"/>
    </source>
</evidence>
<feature type="compositionally biased region" description="Polar residues" evidence="1">
    <location>
        <begin position="82"/>
        <end position="94"/>
    </location>
</feature>
<protein>
    <submittedName>
        <fullName evidence="2">Uncharacterized protein</fullName>
    </submittedName>
</protein>
<proteinExistence type="predicted"/>
<dbReference type="Proteomes" id="UP001589610">
    <property type="component" value="Unassembled WGS sequence"/>
</dbReference>
<reference evidence="2 3" key="1">
    <citation type="submission" date="2024-09" db="EMBL/GenBank/DDBJ databases">
        <authorList>
            <person name="Sun Q."/>
            <person name="Mori K."/>
        </authorList>
    </citation>
    <scope>NUCLEOTIDE SEQUENCE [LARGE SCALE GENOMIC DNA]</scope>
    <source>
        <strain evidence="2 3">JCM 3028</strain>
    </source>
</reference>
<evidence type="ECO:0000313" key="2">
    <source>
        <dbReference type="EMBL" id="MFB9681295.1"/>
    </source>
</evidence>
<comment type="caution">
    <text evidence="2">The sequence shown here is derived from an EMBL/GenBank/DDBJ whole genome shotgun (WGS) entry which is preliminary data.</text>
</comment>
<dbReference type="RefSeq" id="WP_344747742.1">
    <property type="nucleotide sequence ID" value="NZ_BAAAWW010000136.1"/>
</dbReference>
<sequence length="108" mass="11839">MSETTGVEREPLHTTIPAAVEQVTRWLVAGPDGPLAVRDTQPDAFRLCEDAERAQSDNPDDVEFFWYPADETDPTSPEELYVSTSGPSDAEDTQYTVTPLVIRIGGAQ</sequence>
<feature type="region of interest" description="Disordered" evidence="1">
    <location>
        <begin position="67"/>
        <end position="94"/>
    </location>
</feature>
<dbReference type="EMBL" id="JBHMBS010000031">
    <property type="protein sequence ID" value="MFB9681295.1"/>
    <property type="molecule type" value="Genomic_DNA"/>
</dbReference>
<organism evidence="2 3">
    <name type="scientific">Streptosporangium vulgare</name>
    <dbReference type="NCBI Taxonomy" id="46190"/>
    <lineage>
        <taxon>Bacteria</taxon>
        <taxon>Bacillati</taxon>
        <taxon>Actinomycetota</taxon>
        <taxon>Actinomycetes</taxon>
        <taxon>Streptosporangiales</taxon>
        <taxon>Streptosporangiaceae</taxon>
        <taxon>Streptosporangium</taxon>
    </lineage>
</organism>
<accession>A0ABV5TT50</accession>
<evidence type="ECO:0000256" key="1">
    <source>
        <dbReference type="SAM" id="MobiDB-lite"/>
    </source>
</evidence>